<dbReference type="Pfam" id="PF14525">
    <property type="entry name" value="AraC_binding_2"/>
    <property type="match status" value="1"/>
</dbReference>
<sequence length="332" mass="36003">MSVDGERHGELSTAPVRYHASSVDETNAMFDWSYCPLTVQPRGAADAFSFDLTVVQLGPLTIGDLAYGVDVSTGLGYLDAYQLNLPLAGHVQARQHGTQTAAGPGWATLFRPTGAVDQPLISGGCHQIATKIDASALEVTLAELLGHPIQGPLRIPLGNDFTTGPGRSLMRMLRFLHAELDNRNGLIHQPLIASRLWSCVLTGVLLATDHQYRAELAGSVTASRPRHVKLAIDAMEADPGRAITVHDLARTAGVSVRSLQEGFQQHIGMSPMTYLRRLRLTKAHEDLRSPDSGGRTVTEIANQWGFLHLGRFAAAYRTQYGKPPSQTLRTDD</sequence>
<keyword evidence="2" id="KW-0238">DNA-binding</keyword>
<keyword evidence="3" id="KW-0804">Transcription</keyword>
<dbReference type="SUPFAM" id="SSF46689">
    <property type="entry name" value="Homeodomain-like"/>
    <property type="match status" value="2"/>
</dbReference>
<dbReference type="Pfam" id="PF12833">
    <property type="entry name" value="HTH_18"/>
    <property type="match status" value="1"/>
</dbReference>
<dbReference type="PANTHER" id="PTHR46796">
    <property type="entry name" value="HTH-TYPE TRANSCRIPTIONAL ACTIVATOR RHAS-RELATED"/>
    <property type="match status" value="1"/>
</dbReference>
<protein>
    <recommendedName>
        <fullName evidence="4">HTH araC/xylS-type domain-containing protein</fullName>
    </recommendedName>
</protein>
<dbReference type="Proteomes" id="UP000677082">
    <property type="component" value="Unassembled WGS sequence"/>
</dbReference>
<dbReference type="RefSeq" id="WP_213005559.1">
    <property type="nucleotide sequence ID" value="NZ_BOQN01000016.1"/>
</dbReference>
<dbReference type="PANTHER" id="PTHR46796:SF12">
    <property type="entry name" value="HTH-TYPE DNA-BINDING TRANSCRIPTIONAL ACTIVATOR EUTR"/>
    <property type="match status" value="1"/>
</dbReference>
<organism evidence="5 6">
    <name type="scientific">Paractinoplanes toevensis</name>
    <dbReference type="NCBI Taxonomy" id="571911"/>
    <lineage>
        <taxon>Bacteria</taxon>
        <taxon>Bacillati</taxon>
        <taxon>Actinomycetota</taxon>
        <taxon>Actinomycetes</taxon>
        <taxon>Micromonosporales</taxon>
        <taxon>Micromonosporaceae</taxon>
        <taxon>Paractinoplanes</taxon>
    </lineage>
</organism>
<evidence type="ECO:0000313" key="5">
    <source>
        <dbReference type="EMBL" id="GIM89603.1"/>
    </source>
</evidence>
<dbReference type="InterPro" id="IPR018062">
    <property type="entry name" value="HTH_AraC-typ_CS"/>
</dbReference>
<dbReference type="InterPro" id="IPR050204">
    <property type="entry name" value="AraC_XylS_family_regulators"/>
</dbReference>
<dbReference type="GO" id="GO:0003700">
    <property type="term" value="F:DNA-binding transcription factor activity"/>
    <property type="evidence" value="ECO:0007669"/>
    <property type="project" value="InterPro"/>
</dbReference>
<proteinExistence type="predicted"/>
<evidence type="ECO:0000313" key="6">
    <source>
        <dbReference type="Proteomes" id="UP000677082"/>
    </source>
</evidence>
<dbReference type="InterPro" id="IPR035418">
    <property type="entry name" value="AraC-bd_2"/>
</dbReference>
<comment type="caution">
    <text evidence="5">The sequence shown here is derived from an EMBL/GenBank/DDBJ whole genome shotgun (WGS) entry which is preliminary data.</text>
</comment>
<name>A0A919T5K7_9ACTN</name>
<dbReference type="EMBL" id="BOQN01000016">
    <property type="protein sequence ID" value="GIM89603.1"/>
    <property type="molecule type" value="Genomic_DNA"/>
</dbReference>
<dbReference type="PROSITE" id="PS01124">
    <property type="entry name" value="HTH_ARAC_FAMILY_2"/>
    <property type="match status" value="1"/>
</dbReference>
<evidence type="ECO:0000259" key="4">
    <source>
        <dbReference type="PROSITE" id="PS01124"/>
    </source>
</evidence>
<dbReference type="Gene3D" id="1.10.10.60">
    <property type="entry name" value="Homeodomain-like"/>
    <property type="match status" value="1"/>
</dbReference>
<evidence type="ECO:0000256" key="2">
    <source>
        <dbReference type="ARBA" id="ARBA00023125"/>
    </source>
</evidence>
<dbReference type="InterPro" id="IPR018060">
    <property type="entry name" value="HTH_AraC"/>
</dbReference>
<dbReference type="AlphaFoldDB" id="A0A919T5K7"/>
<keyword evidence="1" id="KW-0805">Transcription regulation</keyword>
<dbReference type="PROSITE" id="PS00041">
    <property type="entry name" value="HTH_ARAC_FAMILY_1"/>
    <property type="match status" value="1"/>
</dbReference>
<gene>
    <name evidence="5" type="ORF">Ato02nite_013960</name>
</gene>
<feature type="domain" description="HTH araC/xylS-type" evidence="4">
    <location>
        <begin position="229"/>
        <end position="330"/>
    </location>
</feature>
<keyword evidence="6" id="KW-1185">Reference proteome</keyword>
<evidence type="ECO:0000256" key="3">
    <source>
        <dbReference type="ARBA" id="ARBA00023163"/>
    </source>
</evidence>
<evidence type="ECO:0000256" key="1">
    <source>
        <dbReference type="ARBA" id="ARBA00023015"/>
    </source>
</evidence>
<accession>A0A919T5K7</accession>
<reference evidence="5 6" key="1">
    <citation type="submission" date="2021-03" db="EMBL/GenBank/DDBJ databases">
        <title>Whole genome shotgun sequence of Actinoplanes toevensis NBRC 105298.</title>
        <authorList>
            <person name="Komaki H."/>
            <person name="Tamura T."/>
        </authorList>
    </citation>
    <scope>NUCLEOTIDE SEQUENCE [LARGE SCALE GENOMIC DNA]</scope>
    <source>
        <strain evidence="5 6">NBRC 105298</strain>
    </source>
</reference>
<dbReference type="InterPro" id="IPR009057">
    <property type="entry name" value="Homeodomain-like_sf"/>
</dbReference>
<dbReference type="SMART" id="SM00342">
    <property type="entry name" value="HTH_ARAC"/>
    <property type="match status" value="1"/>
</dbReference>
<dbReference type="GO" id="GO:0043565">
    <property type="term" value="F:sequence-specific DNA binding"/>
    <property type="evidence" value="ECO:0007669"/>
    <property type="project" value="InterPro"/>
</dbReference>